<keyword evidence="1" id="KW-0645">Protease</keyword>
<keyword evidence="3" id="KW-0378">Hydrolase</keyword>
<dbReference type="GO" id="GO:0008270">
    <property type="term" value="F:zinc ion binding"/>
    <property type="evidence" value="ECO:0007669"/>
    <property type="project" value="InterPro"/>
</dbReference>
<dbReference type="InterPro" id="IPR001818">
    <property type="entry name" value="Pept_M10_metallopeptidase"/>
</dbReference>
<keyword evidence="9" id="KW-1185">Reference proteome</keyword>
<dbReference type="GO" id="GO:0004222">
    <property type="term" value="F:metalloendopeptidase activity"/>
    <property type="evidence" value="ECO:0007669"/>
    <property type="project" value="InterPro"/>
</dbReference>
<reference evidence="9" key="1">
    <citation type="submission" date="2017-05" db="EMBL/GenBank/DDBJ databases">
        <authorList>
            <person name="Sung H."/>
        </authorList>
    </citation>
    <scope>NUCLEOTIDE SEQUENCE [LARGE SCALE GENOMIC DNA]</scope>
    <source>
        <strain evidence="9">AR23208</strain>
    </source>
</reference>
<dbReference type="EMBL" id="CP021434">
    <property type="protein sequence ID" value="ARU63003.1"/>
    <property type="molecule type" value="Genomic_DNA"/>
</dbReference>
<feature type="compositionally biased region" description="Basic and acidic residues" evidence="5">
    <location>
        <begin position="170"/>
        <end position="184"/>
    </location>
</feature>
<evidence type="ECO:0000256" key="6">
    <source>
        <dbReference type="SAM" id="SignalP"/>
    </source>
</evidence>
<protein>
    <recommendedName>
        <fullName evidence="7">Peptidase M10 metallopeptidase domain-containing protein</fullName>
    </recommendedName>
</protein>
<evidence type="ECO:0000256" key="5">
    <source>
        <dbReference type="SAM" id="MobiDB-lite"/>
    </source>
</evidence>
<name>A0A1Y0IUE5_9BACL</name>
<feature type="chain" id="PRO_5012033292" description="Peptidase M10 metallopeptidase domain-containing protein" evidence="6">
    <location>
        <begin position="24"/>
        <end position="196"/>
    </location>
</feature>
<dbReference type="Gene3D" id="3.40.390.10">
    <property type="entry name" value="Collagenase (Catalytic Domain)"/>
    <property type="match status" value="1"/>
</dbReference>
<evidence type="ECO:0000313" key="9">
    <source>
        <dbReference type="Proteomes" id="UP000195437"/>
    </source>
</evidence>
<organism evidence="8 9">
    <name type="scientific">Tumebacillus avium</name>
    <dbReference type="NCBI Taxonomy" id="1903704"/>
    <lineage>
        <taxon>Bacteria</taxon>
        <taxon>Bacillati</taxon>
        <taxon>Bacillota</taxon>
        <taxon>Bacilli</taxon>
        <taxon>Bacillales</taxon>
        <taxon>Alicyclobacillaceae</taxon>
        <taxon>Tumebacillus</taxon>
    </lineage>
</organism>
<feature type="signal peptide" evidence="6">
    <location>
        <begin position="1"/>
        <end position="23"/>
    </location>
</feature>
<evidence type="ECO:0000256" key="1">
    <source>
        <dbReference type="ARBA" id="ARBA00022670"/>
    </source>
</evidence>
<feature type="domain" description="Peptidase M10 metallopeptidase" evidence="7">
    <location>
        <begin position="114"/>
        <end position="189"/>
    </location>
</feature>
<dbReference type="PRINTS" id="PR00138">
    <property type="entry name" value="MATRIXIN"/>
</dbReference>
<dbReference type="InterPro" id="IPR024079">
    <property type="entry name" value="MetalloPept_cat_dom_sf"/>
</dbReference>
<feature type="region of interest" description="Disordered" evidence="5">
    <location>
        <begin position="161"/>
        <end position="196"/>
    </location>
</feature>
<evidence type="ECO:0000313" key="8">
    <source>
        <dbReference type="EMBL" id="ARU63003.1"/>
    </source>
</evidence>
<proteinExistence type="predicted"/>
<sequence>MMRKTLITIMIGSAGLVLGSATAAAFTYSNYGLVSVPTQVYAYSGFATETKSAIYTSCITWNGAGEGTLVLKNVNDHSNTAFPLENNRNQITSGQRGTGNYLMLTASLVDSTNHTVEADIDINTSYPWKNDGSLDAYDIGNGITHEIGHLLGLDHSSDSAATMYGTSPKGETKKRTIEQDDRNGIDFLYSPSPYKK</sequence>
<dbReference type="GO" id="GO:0031012">
    <property type="term" value="C:extracellular matrix"/>
    <property type="evidence" value="ECO:0007669"/>
    <property type="project" value="InterPro"/>
</dbReference>
<accession>A0A1Y0IUE5</accession>
<gene>
    <name evidence="8" type="ORF">CBW65_20015</name>
</gene>
<dbReference type="KEGG" id="tum:CBW65_20015"/>
<dbReference type="SUPFAM" id="SSF55486">
    <property type="entry name" value="Metalloproteases ('zincins'), catalytic domain"/>
    <property type="match status" value="1"/>
</dbReference>
<evidence type="ECO:0000256" key="4">
    <source>
        <dbReference type="ARBA" id="ARBA00022833"/>
    </source>
</evidence>
<evidence type="ECO:0000259" key="7">
    <source>
        <dbReference type="Pfam" id="PF00413"/>
    </source>
</evidence>
<dbReference type="Pfam" id="PF00413">
    <property type="entry name" value="Peptidase_M10"/>
    <property type="match status" value="1"/>
</dbReference>
<keyword evidence="2" id="KW-0479">Metal-binding</keyword>
<evidence type="ECO:0000256" key="2">
    <source>
        <dbReference type="ARBA" id="ARBA00022723"/>
    </source>
</evidence>
<evidence type="ECO:0000256" key="3">
    <source>
        <dbReference type="ARBA" id="ARBA00022801"/>
    </source>
</evidence>
<dbReference type="GO" id="GO:0006508">
    <property type="term" value="P:proteolysis"/>
    <property type="evidence" value="ECO:0007669"/>
    <property type="project" value="UniProtKB-KW"/>
</dbReference>
<dbReference type="InterPro" id="IPR021190">
    <property type="entry name" value="Pept_M10A"/>
</dbReference>
<keyword evidence="4" id="KW-0862">Zinc</keyword>
<dbReference type="Proteomes" id="UP000195437">
    <property type="component" value="Chromosome"/>
</dbReference>
<dbReference type="AlphaFoldDB" id="A0A1Y0IUE5"/>
<keyword evidence="6" id="KW-0732">Signal</keyword>